<comment type="caution">
    <text evidence="1">The sequence shown here is derived from an EMBL/GenBank/DDBJ whole genome shotgun (WGS) entry which is preliminary data.</text>
</comment>
<reference evidence="1 2" key="1">
    <citation type="submission" date="2015-05" db="EMBL/GenBank/DDBJ databases">
        <title>Evolution of Trichinella species and genotypes.</title>
        <authorList>
            <person name="Korhonen P.K."/>
            <person name="Edoardo P."/>
            <person name="Giuseppe L.R."/>
            <person name="Gasser R.B."/>
        </authorList>
    </citation>
    <scope>NUCLEOTIDE SEQUENCE [LARGE SCALE GENOMIC DNA]</scope>
    <source>
        <strain evidence="1">ISS10</strain>
    </source>
</reference>
<evidence type="ECO:0000313" key="2">
    <source>
        <dbReference type="Proteomes" id="UP000054721"/>
    </source>
</evidence>
<evidence type="ECO:0000313" key="1">
    <source>
        <dbReference type="EMBL" id="KRZ50511.1"/>
    </source>
</evidence>
<dbReference type="Proteomes" id="UP000054721">
    <property type="component" value="Unassembled WGS sequence"/>
</dbReference>
<organism evidence="1 2">
    <name type="scientific">Trichinella nativa</name>
    <dbReference type="NCBI Taxonomy" id="6335"/>
    <lineage>
        <taxon>Eukaryota</taxon>
        <taxon>Metazoa</taxon>
        <taxon>Ecdysozoa</taxon>
        <taxon>Nematoda</taxon>
        <taxon>Enoplea</taxon>
        <taxon>Dorylaimia</taxon>
        <taxon>Trichinellida</taxon>
        <taxon>Trichinellidae</taxon>
        <taxon>Trichinella</taxon>
    </lineage>
</organism>
<dbReference type="AlphaFoldDB" id="A0A0V1KT88"/>
<name>A0A0V1KT88_9BILA</name>
<dbReference type="EMBL" id="JYDW01000261">
    <property type="protein sequence ID" value="KRZ50511.1"/>
    <property type="molecule type" value="Genomic_DNA"/>
</dbReference>
<keyword evidence="2" id="KW-1185">Reference proteome</keyword>
<proteinExistence type="predicted"/>
<accession>A0A0V1KT88</accession>
<gene>
    <name evidence="1" type="ORF">T02_15270</name>
</gene>
<sequence>MFVPLDRRHFTIIHELAPTLSSGGRISNSLWEESSSRDGRNSGGQVDNTLWVEKAVAGGYTTLIGGETSGRRWSSRRRKYNTQWMEELAGRNTLLFGWKGNGELVNNYVCVKDRVAEGYTNLYGWKGMAGEYTILLEWRDWWAGIEFCWDRGNGGQVYNSVWMKGMGRGYIIVWVKELVGRYRILLGWRKWRAGIQFSLGGGNGEREFRSVIEFSMGGGGIGVRLHNSSWL</sequence>
<protein>
    <submittedName>
        <fullName evidence="1">Uncharacterized protein</fullName>
    </submittedName>
</protein>
<dbReference type="OrthoDB" id="5944511at2759"/>